<evidence type="ECO:0000313" key="1">
    <source>
        <dbReference type="EMBL" id="KAK3042057.1"/>
    </source>
</evidence>
<dbReference type="Proteomes" id="UP001188597">
    <property type="component" value="Unassembled WGS sequence"/>
</dbReference>
<dbReference type="AlphaFoldDB" id="A0AA88X8U0"/>
<gene>
    <name evidence="1" type="ORF">RJ639_001759</name>
</gene>
<comment type="caution">
    <text evidence="1">The sequence shown here is derived from an EMBL/GenBank/DDBJ whole genome shotgun (WGS) entry which is preliminary data.</text>
</comment>
<organism evidence="1 2">
    <name type="scientific">Escallonia herrerae</name>
    <dbReference type="NCBI Taxonomy" id="1293975"/>
    <lineage>
        <taxon>Eukaryota</taxon>
        <taxon>Viridiplantae</taxon>
        <taxon>Streptophyta</taxon>
        <taxon>Embryophyta</taxon>
        <taxon>Tracheophyta</taxon>
        <taxon>Spermatophyta</taxon>
        <taxon>Magnoliopsida</taxon>
        <taxon>eudicotyledons</taxon>
        <taxon>Gunneridae</taxon>
        <taxon>Pentapetalae</taxon>
        <taxon>asterids</taxon>
        <taxon>campanulids</taxon>
        <taxon>Escalloniales</taxon>
        <taxon>Escalloniaceae</taxon>
        <taxon>Escallonia</taxon>
    </lineage>
</organism>
<keyword evidence="2" id="KW-1185">Reference proteome</keyword>
<evidence type="ECO:0000313" key="2">
    <source>
        <dbReference type="Proteomes" id="UP001188597"/>
    </source>
</evidence>
<accession>A0AA88X8U0</accession>
<proteinExistence type="predicted"/>
<protein>
    <submittedName>
        <fullName evidence="1">Uncharacterized protein</fullName>
    </submittedName>
</protein>
<name>A0AA88X8U0_9ASTE</name>
<reference evidence="1" key="1">
    <citation type="submission" date="2022-12" db="EMBL/GenBank/DDBJ databases">
        <title>Draft genome assemblies for two species of Escallonia (Escalloniales).</title>
        <authorList>
            <person name="Chanderbali A."/>
            <person name="Dervinis C."/>
            <person name="Anghel I."/>
            <person name="Soltis D."/>
            <person name="Soltis P."/>
            <person name="Zapata F."/>
        </authorList>
    </citation>
    <scope>NUCLEOTIDE SEQUENCE</scope>
    <source>
        <strain evidence="1">UCBG64.0493</strain>
        <tissue evidence="1">Leaf</tissue>
    </source>
</reference>
<dbReference type="EMBL" id="JAVXUP010000024">
    <property type="protein sequence ID" value="KAK3042057.1"/>
    <property type="molecule type" value="Genomic_DNA"/>
</dbReference>
<sequence length="115" mass="12533">MKAPGPDLTMISRRSSSMADFRTMGRTEALASCMANKKFDSSSASIGLTWVSLAEPINFSSAFSLLLDLALGTMKSEFESRDDNIIWGVGGLKIRHYFQMKGGGVVSRLQLNGHQ</sequence>